<dbReference type="EMBL" id="JACXAE010000109">
    <property type="protein sequence ID" value="MBD2777329.1"/>
    <property type="molecule type" value="Genomic_DNA"/>
</dbReference>
<evidence type="ECO:0000313" key="1">
    <source>
        <dbReference type="EMBL" id="MBD2777329.1"/>
    </source>
</evidence>
<dbReference type="Proteomes" id="UP000629098">
    <property type="component" value="Unassembled WGS sequence"/>
</dbReference>
<comment type="caution">
    <text evidence="1">The sequence shown here is derived from an EMBL/GenBank/DDBJ whole genome shotgun (WGS) entry which is preliminary data.</text>
</comment>
<dbReference type="RefSeq" id="WP_190836398.1">
    <property type="nucleotide sequence ID" value="NZ_JACXAE010000109.1"/>
</dbReference>
<sequence>MKVSTIVLTLVFLGSVLATIGQSQVIPGQLVISSSDERSFVPEPATNTNVMISYPFGDPGGATSIRFEKNKIVDNNEYPPNSKTVYGDRSVYGDTYQERDRDLGQTFVTNAQGFTADAIYLRVGPNEVKRNTPGARVAIQFFKVTGQPRLNERGTPGFVGQFNRQTSPELDDYLEGESYTSIYYAIGQLPNNLKKNQYMKWSLKGKSLKLEPHTHYAFMIMFLDREEERTLSLYNNYYGSYRPHAENPYIGHSIRREGKPDFPDQWQERLTQEPGTVGFPDVCTFRDLFFVITGVPIANLQSSITR</sequence>
<gene>
    <name evidence="1" type="ORF">ICL16_36095</name>
</gene>
<keyword evidence="2" id="KW-1185">Reference proteome</keyword>
<accession>A0A8J7C8X2</accession>
<name>A0A8J7C8X2_9CYAN</name>
<organism evidence="1 2">
    <name type="scientific">Iningainema tapete BLCC-T55</name>
    <dbReference type="NCBI Taxonomy" id="2748662"/>
    <lineage>
        <taxon>Bacteria</taxon>
        <taxon>Bacillati</taxon>
        <taxon>Cyanobacteriota</taxon>
        <taxon>Cyanophyceae</taxon>
        <taxon>Nostocales</taxon>
        <taxon>Scytonemataceae</taxon>
        <taxon>Iningainema tapete</taxon>
    </lineage>
</organism>
<protein>
    <submittedName>
        <fullName evidence="1">Uncharacterized protein</fullName>
    </submittedName>
</protein>
<dbReference type="AlphaFoldDB" id="A0A8J7C8X2"/>
<reference evidence="1" key="1">
    <citation type="submission" date="2020-09" db="EMBL/GenBank/DDBJ databases">
        <title>Iningainema tapete sp. nov. (Scytonemataceae, Cyanobacteria) from greenhouses in central Florida (USA) produces two types of nodularin with biosynthetic potential for microcystin-LR and anabaenopeptins.</title>
        <authorList>
            <person name="Berthold D.E."/>
            <person name="Lefler F.W."/>
            <person name="Huang I.-S."/>
            <person name="Abdulla H."/>
            <person name="Zimba P.V."/>
            <person name="Laughinghouse H.D. IV."/>
        </authorList>
    </citation>
    <scope>NUCLEOTIDE SEQUENCE</scope>
    <source>
        <strain evidence="1">BLCCT55</strain>
    </source>
</reference>
<proteinExistence type="predicted"/>
<evidence type="ECO:0000313" key="2">
    <source>
        <dbReference type="Proteomes" id="UP000629098"/>
    </source>
</evidence>